<reference evidence="1 2" key="1">
    <citation type="journal article" date="2016" name="Front. Microbiol.">
        <title>Genome and transcriptome sequences reveal the specific parasitism of the nematophagous Purpureocillium lilacinum 36-1.</title>
        <authorList>
            <person name="Xie J."/>
            <person name="Li S."/>
            <person name="Mo C."/>
            <person name="Xiao X."/>
            <person name="Peng D."/>
            <person name="Wang G."/>
            <person name="Xiao Y."/>
        </authorList>
    </citation>
    <scope>NUCLEOTIDE SEQUENCE [LARGE SCALE GENOMIC DNA]</scope>
    <source>
        <strain evidence="1 2">36-1</strain>
    </source>
</reference>
<evidence type="ECO:0000313" key="1">
    <source>
        <dbReference type="EMBL" id="PWI68286.1"/>
    </source>
</evidence>
<sequence>MLRDIAAATASKPARSLVETARMPSHTPKWPPVLCPRPARLVRRVRQAHLSVISRLARSSHACMLWRDETATLRPVEARRPASNRWGEMLSRRIHESQIRRRRAEPPTIRDWTLALQLSSRDCCAASQCVPMCRTRRRGHRGYGRLGVCEGRGGFGSIGARTETAAAVGPALARPWRRSRSSGHEFLGNCQTNVRHACSLTKVAL</sequence>
<name>A0A2U3E1C7_PURLI</name>
<evidence type="ECO:0000313" key="2">
    <source>
        <dbReference type="Proteomes" id="UP000245956"/>
    </source>
</evidence>
<dbReference type="EMBL" id="LCWV01000015">
    <property type="protein sequence ID" value="PWI68286.1"/>
    <property type="molecule type" value="Genomic_DNA"/>
</dbReference>
<proteinExistence type="predicted"/>
<comment type="caution">
    <text evidence="1">The sequence shown here is derived from an EMBL/GenBank/DDBJ whole genome shotgun (WGS) entry which is preliminary data.</text>
</comment>
<accession>A0A2U3E1C7</accession>
<protein>
    <submittedName>
        <fullName evidence="1">Uncharacterized protein</fullName>
    </submittedName>
</protein>
<dbReference type="AlphaFoldDB" id="A0A2U3E1C7"/>
<organism evidence="1 2">
    <name type="scientific">Purpureocillium lilacinum</name>
    <name type="common">Paecilomyces lilacinus</name>
    <dbReference type="NCBI Taxonomy" id="33203"/>
    <lineage>
        <taxon>Eukaryota</taxon>
        <taxon>Fungi</taxon>
        <taxon>Dikarya</taxon>
        <taxon>Ascomycota</taxon>
        <taxon>Pezizomycotina</taxon>
        <taxon>Sordariomycetes</taxon>
        <taxon>Hypocreomycetidae</taxon>
        <taxon>Hypocreales</taxon>
        <taxon>Ophiocordycipitaceae</taxon>
        <taxon>Purpureocillium</taxon>
    </lineage>
</organism>
<gene>
    <name evidence="1" type="ORF">PCL_02055</name>
</gene>
<dbReference type="Proteomes" id="UP000245956">
    <property type="component" value="Unassembled WGS sequence"/>
</dbReference>